<dbReference type="EMBL" id="CAFBOD010000011">
    <property type="protein sequence ID" value="CAB4979121.1"/>
    <property type="molecule type" value="Genomic_DNA"/>
</dbReference>
<dbReference type="InterPro" id="IPR011078">
    <property type="entry name" value="PyrdxlP_homeostasis"/>
</dbReference>
<evidence type="ECO:0000313" key="7">
    <source>
        <dbReference type="EMBL" id="CAB5140231.1"/>
    </source>
</evidence>
<dbReference type="PANTHER" id="PTHR10146">
    <property type="entry name" value="PROLINE SYNTHETASE CO-TRANSCRIBED BACTERIAL HOMOLOG PROTEIN"/>
    <property type="match status" value="1"/>
</dbReference>
<reference evidence="3" key="1">
    <citation type="submission" date="2020-05" db="EMBL/GenBank/DDBJ databases">
        <authorList>
            <person name="Chiriac C."/>
            <person name="Salcher M."/>
            <person name="Ghai R."/>
            <person name="Kavagutti S V."/>
        </authorList>
    </citation>
    <scope>NUCLEOTIDE SEQUENCE</scope>
</reference>
<dbReference type="GO" id="GO:0030170">
    <property type="term" value="F:pyridoxal phosphate binding"/>
    <property type="evidence" value="ECO:0007669"/>
    <property type="project" value="InterPro"/>
</dbReference>
<evidence type="ECO:0000256" key="1">
    <source>
        <dbReference type="ARBA" id="ARBA00022898"/>
    </source>
</evidence>
<dbReference type="InterPro" id="IPR001608">
    <property type="entry name" value="Ala_racemase_N"/>
</dbReference>
<evidence type="ECO:0000313" key="6">
    <source>
        <dbReference type="EMBL" id="CAB4979121.1"/>
    </source>
</evidence>
<dbReference type="PANTHER" id="PTHR10146:SF14">
    <property type="entry name" value="PYRIDOXAL PHOSPHATE HOMEOSTASIS PROTEIN"/>
    <property type="match status" value="1"/>
</dbReference>
<protein>
    <submittedName>
        <fullName evidence="3">Unannotated protein</fullName>
    </submittedName>
</protein>
<sequence>MAMNRQQEISEQYISVRARIAAAAIKAGRDLADLHLIAVTKNFPISDVEILKELGINDFGENRDAEGAIKGAEIEATWHFQGQIQSNKLKSICTWSHVIHSLDDARHFELIEKFATHRLGIFLQVNLDGELHRGGIGVEDIYRLAEIVQQSQSHTLMGLMAVAPLTTSPEVAFNQLHEIQSRFLERFPAATALSAGMSGDFETAIEYGATHLRIGSQILGSRQVGG</sequence>
<name>A0A6J6QF56_9ZZZZ</name>
<dbReference type="EMBL" id="CAFBMU010000010">
    <property type="protein sequence ID" value="CAB4925393.1"/>
    <property type="molecule type" value="Genomic_DNA"/>
</dbReference>
<dbReference type="InterPro" id="IPR029066">
    <property type="entry name" value="PLP-binding_barrel"/>
</dbReference>
<dbReference type="AlphaFoldDB" id="A0A6J6QF56"/>
<dbReference type="SUPFAM" id="SSF51419">
    <property type="entry name" value="PLP-binding barrel"/>
    <property type="match status" value="1"/>
</dbReference>
<evidence type="ECO:0000313" key="4">
    <source>
        <dbReference type="EMBL" id="CAB4807658.1"/>
    </source>
</evidence>
<keyword evidence="1" id="KW-0663">Pyridoxal phosphate</keyword>
<dbReference type="EMBL" id="CAEZYE010000020">
    <property type="protein sequence ID" value="CAB4707458.1"/>
    <property type="molecule type" value="Genomic_DNA"/>
</dbReference>
<dbReference type="Gene3D" id="3.20.20.10">
    <property type="entry name" value="Alanine racemase"/>
    <property type="match status" value="1"/>
</dbReference>
<proteinExistence type="inferred from homology"/>
<evidence type="ECO:0000313" key="3">
    <source>
        <dbReference type="EMBL" id="CAB4707458.1"/>
    </source>
</evidence>
<dbReference type="NCBIfam" id="TIGR00044">
    <property type="entry name" value="YggS family pyridoxal phosphate-dependent enzyme"/>
    <property type="match status" value="1"/>
</dbReference>
<dbReference type="PIRSF" id="PIRSF004848">
    <property type="entry name" value="YBL036c_PLPDEIII"/>
    <property type="match status" value="1"/>
</dbReference>
<gene>
    <name evidence="3" type="ORF">UFOPK2655_00517</name>
    <name evidence="4" type="ORF">UFOPK3077_00963</name>
    <name evidence="5" type="ORF">UFOPK3667_00968</name>
    <name evidence="6" type="ORF">UFOPK3903_01041</name>
    <name evidence="7" type="ORF">UFOPK4444_00015</name>
</gene>
<dbReference type="EMBL" id="CAFAAS010000009">
    <property type="protein sequence ID" value="CAB4807658.1"/>
    <property type="molecule type" value="Genomic_DNA"/>
</dbReference>
<evidence type="ECO:0000259" key="2">
    <source>
        <dbReference type="Pfam" id="PF01168"/>
    </source>
</evidence>
<dbReference type="Pfam" id="PF01168">
    <property type="entry name" value="Ala_racemase_N"/>
    <property type="match status" value="1"/>
</dbReference>
<evidence type="ECO:0000313" key="5">
    <source>
        <dbReference type="EMBL" id="CAB4925393.1"/>
    </source>
</evidence>
<dbReference type="EMBL" id="CAFBRZ010000001">
    <property type="protein sequence ID" value="CAB5140231.1"/>
    <property type="molecule type" value="Genomic_DNA"/>
</dbReference>
<organism evidence="3">
    <name type="scientific">freshwater metagenome</name>
    <dbReference type="NCBI Taxonomy" id="449393"/>
    <lineage>
        <taxon>unclassified sequences</taxon>
        <taxon>metagenomes</taxon>
        <taxon>ecological metagenomes</taxon>
    </lineage>
</organism>
<feature type="domain" description="Alanine racemase N-terminal" evidence="2">
    <location>
        <begin position="35"/>
        <end position="221"/>
    </location>
</feature>
<dbReference type="HAMAP" id="MF_02087">
    <property type="entry name" value="PLP_homeostasis"/>
    <property type="match status" value="1"/>
</dbReference>
<accession>A0A6J6QF56</accession>